<accession>A0A1I7RJL6</accession>
<evidence type="ECO:0000313" key="3">
    <source>
        <dbReference type="Proteomes" id="UP000095284"/>
    </source>
</evidence>
<evidence type="ECO:0000313" key="5">
    <source>
        <dbReference type="WBParaSite" id="BXY_0089800.1"/>
    </source>
</evidence>
<dbReference type="Proteomes" id="UP000659654">
    <property type="component" value="Unassembled WGS sequence"/>
</dbReference>
<dbReference type="OrthoDB" id="10640807at2759"/>
<dbReference type="WBParaSite" id="BXY_0089800.1">
    <property type="protein sequence ID" value="BXY_0089800.1"/>
    <property type="gene ID" value="BXY_0089800"/>
</dbReference>
<name>A0A1I7RJL6_BURXY</name>
<reference evidence="2" key="2">
    <citation type="submission" date="2020-08" db="EMBL/GenBank/DDBJ databases">
        <authorList>
            <person name="Kikuchi T."/>
        </authorList>
    </citation>
    <scope>NUCLEOTIDE SEQUENCE</scope>
    <source>
        <strain evidence="1">Ka4C1</strain>
    </source>
</reference>
<keyword evidence="4" id="KW-1185">Reference proteome</keyword>
<sequence>MSKDEEFLWNAYHKLIKTYKAHHHRNEQCEVEIKGLEKNVIKQIDVNLDRIYELALLEEIYRIHRCFRDDMKQRVESLHKLLDEFEACKKKRINFEISDLFQWNFGDFQHVTLPLQSLQIFLCRSKTETTPKPTQCRFIRMQFSSERKRKPSVDSHSDIPIDFTPNSRQNSRFFKRKTPSRRESGHHSGIEQTIAWLHRLNELESEKSVELWQKVRSLERLERFSSEEYLDKMAAKLPTAWKRGKLERRRLFLEKLDLMSQILNQKWADSTKTN</sequence>
<dbReference type="EMBL" id="CAJFCV020000006">
    <property type="protein sequence ID" value="CAG9128942.1"/>
    <property type="molecule type" value="Genomic_DNA"/>
</dbReference>
<dbReference type="Proteomes" id="UP000095284">
    <property type="component" value="Unplaced"/>
</dbReference>
<gene>
    <name evidence="1" type="ORF">BXYJ_LOCUS13725</name>
</gene>
<protein>
    <submittedName>
        <fullName evidence="1">(pine wood nematode) hypothetical protein</fullName>
    </submittedName>
</protein>
<proteinExistence type="predicted"/>
<organism evidence="3 5">
    <name type="scientific">Bursaphelenchus xylophilus</name>
    <name type="common">Pinewood nematode worm</name>
    <name type="synonym">Aphelenchoides xylophilus</name>
    <dbReference type="NCBI Taxonomy" id="6326"/>
    <lineage>
        <taxon>Eukaryota</taxon>
        <taxon>Metazoa</taxon>
        <taxon>Ecdysozoa</taxon>
        <taxon>Nematoda</taxon>
        <taxon>Chromadorea</taxon>
        <taxon>Rhabditida</taxon>
        <taxon>Tylenchina</taxon>
        <taxon>Tylenchomorpha</taxon>
        <taxon>Aphelenchoidea</taxon>
        <taxon>Aphelenchoididae</taxon>
        <taxon>Bursaphelenchus</taxon>
    </lineage>
</organism>
<dbReference type="EMBL" id="CAJFDI010000006">
    <property type="protein sequence ID" value="CAD5233634.1"/>
    <property type="molecule type" value="Genomic_DNA"/>
</dbReference>
<evidence type="ECO:0000313" key="1">
    <source>
        <dbReference type="EMBL" id="CAD5233634.1"/>
    </source>
</evidence>
<evidence type="ECO:0000313" key="2">
    <source>
        <dbReference type="EMBL" id="CAG9128942.1"/>
    </source>
</evidence>
<dbReference type="Proteomes" id="UP000582659">
    <property type="component" value="Unassembled WGS sequence"/>
</dbReference>
<reference evidence="5" key="1">
    <citation type="submission" date="2016-11" db="UniProtKB">
        <authorList>
            <consortium name="WormBaseParasite"/>
        </authorList>
    </citation>
    <scope>IDENTIFICATION</scope>
</reference>
<evidence type="ECO:0000313" key="4">
    <source>
        <dbReference type="Proteomes" id="UP000659654"/>
    </source>
</evidence>
<dbReference type="AlphaFoldDB" id="A0A1I7RJL6"/>